<protein>
    <recommendedName>
        <fullName evidence="5">Glycosyltransferase</fullName>
    </recommendedName>
</protein>
<evidence type="ECO:0000313" key="4">
    <source>
        <dbReference type="EMBL" id="QJH99712.1"/>
    </source>
</evidence>
<organism evidence="2">
    <name type="scientific">viral metagenome</name>
    <dbReference type="NCBI Taxonomy" id="1070528"/>
    <lineage>
        <taxon>unclassified sequences</taxon>
        <taxon>metagenomes</taxon>
        <taxon>organismal metagenomes</taxon>
    </lineage>
</organism>
<dbReference type="EMBL" id="MT141295">
    <property type="protein sequence ID" value="QJA57858.1"/>
    <property type="molecule type" value="Genomic_DNA"/>
</dbReference>
<dbReference type="SUPFAM" id="SSF53448">
    <property type="entry name" value="Nucleotide-diphospho-sugar transferases"/>
    <property type="match status" value="1"/>
</dbReference>
<name>A0A6M3KD75_9ZZZZ</name>
<proteinExistence type="predicted"/>
<accession>A0A6M3KD75</accession>
<sequence>MHPEYPHLWGRAIQSIFRLEWSYPKEWLFRANDNPHDCDKDNITHNYNIARTKLLSGGYDALLSVEYDMIIPPDALFRLADLDADIAYSLYCWRRGRHRWSAYTELNGTTGKSICEGPDKGREVWGKTLDVAGVGLGCTLIKRRVLEAVKFRVEEPTKAHISCDWWLAHDAGKLGYSQRADLGVVCGHLSYQPTPRIIWPTNEGERHYRIEEIRV</sequence>
<gene>
    <name evidence="3" type="ORF">MM171A00427_0026</name>
    <name evidence="2" type="ORF">MM415A00829_0013</name>
    <name evidence="1" type="ORF">MM415B01545_0006</name>
    <name evidence="4" type="ORF">TM448B01661_0008</name>
</gene>
<dbReference type="EMBL" id="MT144804">
    <property type="protein sequence ID" value="QJH99712.1"/>
    <property type="molecule type" value="Genomic_DNA"/>
</dbReference>
<evidence type="ECO:0000313" key="2">
    <source>
        <dbReference type="EMBL" id="QJA79772.1"/>
    </source>
</evidence>
<dbReference type="EMBL" id="MT143695">
    <property type="protein sequence ID" value="QJB00530.1"/>
    <property type="molecule type" value="Genomic_DNA"/>
</dbReference>
<dbReference type="InterPro" id="IPR029044">
    <property type="entry name" value="Nucleotide-diphossugar_trans"/>
</dbReference>
<dbReference type="AlphaFoldDB" id="A0A6M3KD75"/>
<reference evidence="2" key="1">
    <citation type="submission" date="2020-03" db="EMBL/GenBank/DDBJ databases">
        <title>The deep terrestrial virosphere.</title>
        <authorList>
            <person name="Holmfeldt K."/>
            <person name="Nilsson E."/>
            <person name="Simone D."/>
            <person name="Lopez-Fernandez M."/>
            <person name="Wu X."/>
            <person name="de Brujin I."/>
            <person name="Lundin D."/>
            <person name="Andersson A."/>
            <person name="Bertilsson S."/>
            <person name="Dopson M."/>
        </authorList>
    </citation>
    <scope>NUCLEOTIDE SEQUENCE</scope>
    <source>
        <strain evidence="3">MM171A00427</strain>
        <strain evidence="2">MM415A00829</strain>
        <strain evidence="1">MM415B01545</strain>
        <strain evidence="4">TM448B01661</strain>
    </source>
</reference>
<evidence type="ECO:0008006" key="5">
    <source>
        <dbReference type="Google" id="ProtNLM"/>
    </source>
</evidence>
<dbReference type="EMBL" id="MT142394">
    <property type="protein sequence ID" value="QJA79772.1"/>
    <property type="molecule type" value="Genomic_DNA"/>
</dbReference>
<evidence type="ECO:0000313" key="1">
    <source>
        <dbReference type="EMBL" id="QJA57858.1"/>
    </source>
</evidence>
<evidence type="ECO:0000313" key="3">
    <source>
        <dbReference type="EMBL" id="QJB00530.1"/>
    </source>
</evidence>